<dbReference type="Pfam" id="PF00582">
    <property type="entry name" value="Usp"/>
    <property type="match status" value="1"/>
</dbReference>
<keyword evidence="5" id="KW-1185">Reference proteome</keyword>
<dbReference type="AlphaFoldDB" id="A0A9X2VFP5"/>
<evidence type="ECO:0000313" key="4">
    <source>
        <dbReference type="EMBL" id="MCS7475222.1"/>
    </source>
</evidence>
<evidence type="ECO:0000313" key="5">
    <source>
        <dbReference type="Proteomes" id="UP001141259"/>
    </source>
</evidence>
<gene>
    <name evidence="4" type="ORF">NZH93_00020</name>
</gene>
<name>A0A9X2VFP5_9PSEU</name>
<evidence type="ECO:0000256" key="1">
    <source>
        <dbReference type="ARBA" id="ARBA00008791"/>
    </source>
</evidence>
<organism evidence="4 5">
    <name type="scientific">Umezawaea endophytica</name>
    <dbReference type="NCBI Taxonomy" id="1654476"/>
    <lineage>
        <taxon>Bacteria</taxon>
        <taxon>Bacillati</taxon>
        <taxon>Actinomycetota</taxon>
        <taxon>Actinomycetes</taxon>
        <taxon>Pseudonocardiales</taxon>
        <taxon>Pseudonocardiaceae</taxon>
        <taxon>Umezawaea</taxon>
    </lineage>
</organism>
<dbReference type="CDD" id="cd00293">
    <property type="entry name" value="USP-like"/>
    <property type="match status" value="1"/>
</dbReference>
<comment type="similarity">
    <text evidence="1">Belongs to the universal stress protein A family.</text>
</comment>
<sequence length="285" mass="30137">MRVAPIDTTGQPRPPRLVVVGSDGSSWGHEAVAWAAEHAWLTGADLDTWWWDTDLSALDQVMRRYPRLRVRVHEAGADPVHDLKSASHRAALLVVGRTAGALGLGGAVLSLVRDALCDTVVVRGAPSAVHGEHRRVVALVSGGEEDEHVITRAAGAALDHGAALRVVHAVALPATGPVLDSDHRFVLDNALRLLDELDRRPPHSGVLLRVHPHEAVTHYADHDLVVVGDGGHGEAGDRSGAVTRAALHHAPSPVLVVHGRGPVHERPASTLPSARTSAEAAHALF</sequence>
<feature type="domain" description="UspA" evidence="3">
    <location>
        <begin position="134"/>
        <end position="258"/>
    </location>
</feature>
<dbReference type="RefSeq" id="WP_259620749.1">
    <property type="nucleotide sequence ID" value="NZ_JANYMP010000001.1"/>
</dbReference>
<reference evidence="4" key="1">
    <citation type="submission" date="2022-08" db="EMBL/GenBank/DDBJ databases">
        <authorList>
            <person name="Tistechok S."/>
            <person name="Samborskyy M."/>
            <person name="Roman I."/>
        </authorList>
    </citation>
    <scope>NUCLEOTIDE SEQUENCE</scope>
    <source>
        <strain evidence="4">DSM 103496</strain>
    </source>
</reference>
<dbReference type="InterPro" id="IPR006016">
    <property type="entry name" value="UspA"/>
</dbReference>
<proteinExistence type="inferred from homology"/>
<dbReference type="Proteomes" id="UP001141259">
    <property type="component" value="Unassembled WGS sequence"/>
</dbReference>
<accession>A0A9X2VFP5</accession>
<evidence type="ECO:0000256" key="2">
    <source>
        <dbReference type="SAM" id="MobiDB-lite"/>
    </source>
</evidence>
<evidence type="ECO:0000259" key="3">
    <source>
        <dbReference type="Pfam" id="PF00582"/>
    </source>
</evidence>
<dbReference type="SUPFAM" id="SSF52402">
    <property type="entry name" value="Adenine nucleotide alpha hydrolases-like"/>
    <property type="match status" value="2"/>
</dbReference>
<dbReference type="PRINTS" id="PR01438">
    <property type="entry name" value="UNVRSLSTRESS"/>
</dbReference>
<feature type="region of interest" description="Disordered" evidence="2">
    <location>
        <begin position="258"/>
        <end position="277"/>
    </location>
</feature>
<comment type="caution">
    <text evidence="4">The sequence shown here is derived from an EMBL/GenBank/DDBJ whole genome shotgun (WGS) entry which is preliminary data.</text>
</comment>
<dbReference type="InterPro" id="IPR006015">
    <property type="entry name" value="Universal_stress_UspA"/>
</dbReference>
<dbReference type="EMBL" id="JANYMP010000001">
    <property type="protein sequence ID" value="MCS7475222.1"/>
    <property type="molecule type" value="Genomic_DNA"/>
</dbReference>
<dbReference type="Gene3D" id="3.40.50.12370">
    <property type="match status" value="1"/>
</dbReference>
<protein>
    <submittedName>
        <fullName evidence="4">Universal stress protein</fullName>
    </submittedName>
</protein>